<name>A0ABT9M360_9THEO</name>
<dbReference type="EMBL" id="JAURUP010000008">
    <property type="protein sequence ID" value="MDP9750570.1"/>
    <property type="molecule type" value="Genomic_DNA"/>
</dbReference>
<organism evidence="4 5">
    <name type="scientific">Thermoanaerobacter pentosaceus</name>
    <dbReference type="NCBI Taxonomy" id="694059"/>
    <lineage>
        <taxon>Bacteria</taxon>
        <taxon>Bacillati</taxon>
        <taxon>Bacillota</taxon>
        <taxon>Clostridia</taxon>
        <taxon>Thermoanaerobacterales</taxon>
        <taxon>Thermoanaerobacteraceae</taxon>
        <taxon>Thermoanaerobacter</taxon>
    </lineage>
</organism>
<dbReference type="Proteomes" id="UP001223886">
    <property type="component" value="Unassembled WGS sequence"/>
</dbReference>
<accession>A0ABT9M360</accession>
<dbReference type="PANTHER" id="PTHR22789:SF0">
    <property type="entry name" value="3-OXO-TETRONATE 4-PHOSPHATE DECARBOXYLASE-RELATED"/>
    <property type="match status" value="1"/>
</dbReference>
<dbReference type="InterPro" id="IPR001303">
    <property type="entry name" value="Aldolase_II/adducin_N"/>
</dbReference>
<reference evidence="4 5" key="1">
    <citation type="submission" date="2023-07" db="EMBL/GenBank/DDBJ databases">
        <title>Genomic Encyclopedia of Type Strains, Phase IV (KMG-IV): sequencing the most valuable type-strain genomes for metagenomic binning, comparative biology and taxonomic classification.</title>
        <authorList>
            <person name="Goeker M."/>
        </authorList>
    </citation>
    <scope>NUCLEOTIDE SEQUENCE [LARGE SCALE GENOMIC DNA]</scope>
    <source>
        <strain evidence="4 5">DSM 25963</strain>
    </source>
</reference>
<keyword evidence="1" id="KW-0479">Metal-binding</keyword>
<dbReference type="Gene3D" id="3.40.225.10">
    <property type="entry name" value="Class II aldolase/adducin N-terminal domain"/>
    <property type="match status" value="1"/>
</dbReference>
<evidence type="ECO:0000313" key="4">
    <source>
        <dbReference type="EMBL" id="MDP9750570.1"/>
    </source>
</evidence>
<evidence type="ECO:0000313" key="5">
    <source>
        <dbReference type="Proteomes" id="UP001223886"/>
    </source>
</evidence>
<keyword evidence="5" id="KW-1185">Reference proteome</keyword>
<gene>
    <name evidence="4" type="ORF">J2S24_001038</name>
</gene>
<protein>
    <submittedName>
        <fullName evidence="4">L-fuculose-phosphate aldolase</fullName>
        <ecNumber evidence="4">4.1.2.17</ecNumber>
    </submittedName>
</protein>
<keyword evidence="2 4" id="KW-0456">Lyase</keyword>
<sequence length="229" mass="25834">MRLSYIEERKKICQLVKDMFDRMMTNAAGGNVSLRVDDNKVLLTPAKMAENDRCRLEPEDLLLVDLEMNVLEGTRSLTREANMHLGILKEFPAVNACIHAHPRNIMTFVAFELPMPSVTEATAKFGNIECLPYHPATTKELADAVVEYFKTKKNVLEKHACAVMLARHGIIIAGKSLEEAYNALERIETNAYIVLNSKLLVDNPVLKVAKLQEKFQPSTFVAENKVIYE</sequence>
<dbReference type="InterPro" id="IPR036409">
    <property type="entry name" value="Aldolase_II/adducin_N_sf"/>
</dbReference>
<feature type="domain" description="Class II aldolase/adducin N-terminal" evidence="3">
    <location>
        <begin position="10"/>
        <end position="195"/>
    </location>
</feature>
<comment type="caution">
    <text evidence="4">The sequence shown here is derived from an EMBL/GenBank/DDBJ whole genome shotgun (WGS) entry which is preliminary data.</text>
</comment>
<dbReference type="RefSeq" id="WP_012994629.1">
    <property type="nucleotide sequence ID" value="NZ_JAURUP010000008.1"/>
</dbReference>
<evidence type="ECO:0000256" key="1">
    <source>
        <dbReference type="ARBA" id="ARBA00022723"/>
    </source>
</evidence>
<dbReference type="SUPFAM" id="SSF53639">
    <property type="entry name" value="AraD/HMP-PK domain-like"/>
    <property type="match status" value="1"/>
</dbReference>
<evidence type="ECO:0000256" key="2">
    <source>
        <dbReference type="ARBA" id="ARBA00023239"/>
    </source>
</evidence>
<dbReference type="EC" id="4.1.2.17" evidence="4"/>
<dbReference type="InterPro" id="IPR050197">
    <property type="entry name" value="Aldolase_class_II_sugar_metab"/>
</dbReference>
<evidence type="ECO:0000259" key="3">
    <source>
        <dbReference type="SMART" id="SM01007"/>
    </source>
</evidence>
<dbReference type="Pfam" id="PF00596">
    <property type="entry name" value="Aldolase_II"/>
    <property type="match status" value="1"/>
</dbReference>
<proteinExistence type="predicted"/>
<dbReference type="PANTHER" id="PTHR22789">
    <property type="entry name" value="FUCULOSE PHOSPHATE ALDOLASE"/>
    <property type="match status" value="1"/>
</dbReference>
<dbReference type="SMART" id="SM01007">
    <property type="entry name" value="Aldolase_II"/>
    <property type="match status" value="1"/>
</dbReference>
<dbReference type="GO" id="GO:0008738">
    <property type="term" value="F:L-fuculose-phosphate aldolase activity"/>
    <property type="evidence" value="ECO:0007669"/>
    <property type="project" value="UniProtKB-EC"/>
</dbReference>